<evidence type="ECO:0000313" key="3">
    <source>
        <dbReference type="EMBL" id="ADW76268.1"/>
    </source>
</evidence>
<dbReference type="GO" id="GO:0050660">
    <property type="term" value="F:flavin adenine dinucleotide binding"/>
    <property type="evidence" value="ECO:0007669"/>
    <property type="project" value="InterPro"/>
</dbReference>
<dbReference type="CDD" id="cd00567">
    <property type="entry name" value="ACAD"/>
    <property type="match status" value="1"/>
</dbReference>
<dbReference type="InterPro" id="IPR006091">
    <property type="entry name" value="Acyl-CoA_Oxase/DH_mid-dom"/>
</dbReference>
<evidence type="ECO:0000313" key="4">
    <source>
        <dbReference type="Proteomes" id="UP000007257"/>
    </source>
</evidence>
<dbReference type="eggNOG" id="COG1960">
    <property type="taxonomic scope" value="Bacteria"/>
</dbReference>
<protein>
    <submittedName>
        <fullName evidence="3">Acyl-CoA dehydrogenase domain-containing protein</fullName>
    </submittedName>
</protein>
<dbReference type="Gene3D" id="2.40.110.10">
    <property type="entry name" value="Butyryl-CoA Dehydrogenase, subunit A, domain 2"/>
    <property type="match status" value="1"/>
</dbReference>
<dbReference type="AlphaFoldDB" id="A0A0H3FMQ7"/>
<name>A0A0H3FMQ7_RAHSY</name>
<sequence length="382" mass="42714">MKSFYDHPSDADFFTPDAQAQAIADKLRQITSPDDTRAVISQWSQAAAFNLLGVPAEYPSHKPHLQAYQHIRLTERYRLYEKVAFISPILMFSAPGPGMAAFAVSGLGTEQQQDAFFSRFQQTLSWSCFAMTEPAQGSDAGAMETTASPVNGGYLLRGRKMFIGNGMIADTGVIFARTAPGPLGINAFIFNPQSAEISRYALELNGLKGTNLAHMQFDDLFIPEADMLGRHLKPTERFAKSAIATFDALRPCVGALALGVARRALHEWQHERRLTPSQSAWLSQMERRWLVVYHHGLRVCQQTEDKLAPENHPGMVKTSCVILAEELICGLIHRTPARDMRLLNTLWQAFRDVKAFEYTEGTRQIHRLNQGFSQPQEVNTCL</sequence>
<reference evidence="4" key="1">
    <citation type="submission" date="2011-01" db="EMBL/GenBank/DDBJ databases">
        <title>Complete sequence of plasmid1 of Rahnella sp. Y9602.</title>
        <authorList>
            <consortium name="US DOE Joint Genome Institute"/>
            <person name="Lucas S."/>
            <person name="Copeland A."/>
            <person name="Lapidus A."/>
            <person name="Cheng J.-F."/>
            <person name="Goodwin L."/>
            <person name="Pitluck S."/>
            <person name="Lu M."/>
            <person name="Detter J.C."/>
            <person name="Han C."/>
            <person name="Tapia R."/>
            <person name="Land M."/>
            <person name="Hauser L."/>
            <person name="Kyrpides N."/>
            <person name="Ivanova N."/>
            <person name="Ovchinnikova G."/>
            <person name="Pagani I."/>
            <person name="Sobecky P.A."/>
            <person name="Martinez R.J."/>
            <person name="Woyke T."/>
        </authorList>
    </citation>
    <scope>NUCLEOTIDE SEQUENCE [LARGE SCALE GENOMIC DNA]</scope>
    <source>
        <strain evidence="4">Y9602</strain>
        <plasmid evidence="4">pRAHAQ01</plasmid>
    </source>
</reference>
<keyword evidence="3" id="KW-0614">Plasmid</keyword>
<dbReference type="InterPro" id="IPR036250">
    <property type="entry name" value="AcylCo_DH-like_C"/>
</dbReference>
<feature type="domain" description="Acyl-CoA oxidase/dehydrogenase middle" evidence="2">
    <location>
        <begin position="128"/>
        <end position="219"/>
    </location>
</feature>
<dbReference type="KEGG" id="rah:Rahaq_4688"/>
<dbReference type="SUPFAM" id="SSF56645">
    <property type="entry name" value="Acyl-CoA dehydrogenase NM domain-like"/>
    <property type="match status" value="1"/>
</dbReference>
<dbReference type="InterPro" id="IPR009100">
    <property type="entry name" value="AcylCoA_DH/oxidase_NM_dom_sf"/>
</dbReference>
<dbReference type="Gene3D" id="1.10.540.10">
    <property type="entry name" value="Acyl-CoA dehydrogenase/oxidase, N-terminal domain"/>
    <property type="match status" value="1"/>
</dbReference>
<dbReference type="RefSeq" id="WP_013577949.1">
    <property type="nucleotide sequence ID" value="NC_015062.1"/>
</dbReference>
<dbReference type="Gene3D" id="1.20.140.10">
    <property type="entry name" value="Butyryl-CoA Dehydrogenase, subunit A, domain 3"/>
    <property type="match status" value="1"/>
</dbReference>
<dbReference type="PANTHER" id="PTHR43884:SF12">
    <property type="entry name" value="ISOVALERYL-COA DEHYDROGENASE, MITOCHONDRIAL-RELATED"/>
    <property type="match status" value="1"/>
</dbReference>
<dbReference type="InterPro" id="IPR046373">
    <property type="entry name" value="Acyl-CoA_Oxase/DH_mid-dom_sf"/>
</dbReference>
<dbReference type="Proteomes" id="UP000007257">
    <property type="component" value="Plasmid pRAHAQ01"/>
</dbReference>
<keyword evidence="1" id="KW-0285">Flavoprotein</keyword>
<gene>
    <name evidence="3" type="ordered locus">Rahaq_4688</name>
</gene>
<dbReference type="GO" id="GO:0003995">
    <property type="term" value="F:acyl-CoA dehydrogenase activity"/>
    <property type="evidence" value="ECO:0007669"/>
    <property type="project" value="TreeGrafter"/>
</dbReference>
<dbReference type="EMBL" id="CP002506">
    <property type="protein sequence ID" value="ADW76268.1"/>
    <property type="molecule type" value="Genomic_DNA"/>
</dbReference>
<reference evidence="3 4" key="2">
    <citation type="journal article" date="2012" name="J. Bacteriol.">
        <title>Complete Genome Sequence of Rahnella sp. Strain Y9602, a Gammaproteobacterium Isolate from Metal- and Radionuclide-Contaminated Soil.</title>
        <authorList>
            <person name="Martinez R.J."/>
            <person name="Bruce D."/>
            <person name="Detter C."/>
            <person name="Goodwin L.A."/>
            <person name="Han J."/>
            <person name="Han C.S."/>
            <person name="Held B."/>
            <person name="Land M.L."/>
            <person name="Mikhailova N."/>
            <person name="Nolan M."/>
            <person name="Pennacchio L."/>
            <person name="Pitluck S."/>
            <person name="Tapia R."/>
            <person name="Woyke T."/>
            <person name="Sobecky P.A."/>
        </authorList>
    </citation>
    <scope>NUCLEOTIDE SEQUENCE [LARGE SCALE GENOMIC DNA]</scope>
    <source>
        <strain evidence="3 4">Y9602</strain>
        <plasmid evidence="3">pRAHAQ01</plasmid>
    </source>
</reference>
<geneLocation type="plasmid" evidence="3 4">
    <name>pRAHAQ01</name>
</geneLocation>
<evidence type="ECO:0000259" key="2">
    <source>
        <dbReference type="Pfam" id="PF02770"/>
    </source>
</evidence>
<evidence type="ECO:0000256" key="1">
    <source>
        <dbReference type="ARBA" id="ARBA00022630"/>
    </source>
</evidence>
<dbReference type="OrthoDB" id="9764895at2"/>
<dbReference type="SUPFAM" id="SSF47203">
    <property type="entry name" value="Acyl-CoA dehydrogenase C-terminal domain-like"/>
    <property type="match status" value="1"/>
</dbReference>
<organism evidence="3 4">
    <name type="scientific">Rahnella sp. (strain Y9602)</name>
    <dbReference type="NCBI Taxonomy" id="2703885"/>
    <lineage>
        <taxon>Bacteria</taxon>
        <taxon>Pseudomonadati</taxon>
        <taxon>Pseudomonadota</taxon>
        <taxon>Gammaproteobacteria</taxon>
        <taxon>Enterobacterales</taxon>
        <taxon>Yersiniaceae</taxon>
        <taxon>Rahnella</taxon>
    </lineage>
</organism>
<dbReference type="Pfam" id="PF02770">
    <property type="entry name" value="Acyl-CoA_dh_M"/>
    <property type="match status" value="1"/>
</dbReference>
<dbReference type="HOGENOM" id="CLU_018204_3_6_6"/>
<proteinExistence type="predicted"/>
<dbReference type="PANTHER" id="PTHR43884">
    <property type="entry name" value="ACYL-COA DEHYDROGENASE"/>
    <property type="match status" value="1"/>
</dbReference>
<accession>A0A0H3FMQ7</accession>
<dbReference type="InterPro" id="IPR037069">
    <property type="entry name" value="AcylCoA_DH/ox_N_sf"/>
</dbReference>